<evidence type="ECO:0000313" key="2">
    <source>
        <dbReference type="Proteomes" id="UP000253426"/>
    </source>
</evidence>
<dbReference type="AlphaFoldDB" id="A0A366H4P4"/>
<dbReference type="RefSeq" id="WP_113961758.1">
    <property type="nucleotide sequence ID" value="NZ_QNRR01000015.1"/>
</dbReference>
<name>A0A366H4P4_9BACT</name>
<dbReference type="Proteomes" id="UP000253426">
    <property type="component" value="Unassembled WGS sequence"/>
</dbReference>
<organism evidence="1 2">
    <name type="scientific">Roseimicrobium gellanilyticum</name>
    <dbReference type="NCBI Taxonomy" id="748857"/>
    <lineage>
        <taxon>Bacteria</taxon>
        <taxon>Pseudomonadati</taxon>
        <taxon>Verrucomicrobiota</taxon>
        <taxon>Verrucomicrobiia</taxon>
        <taxon>Verrucomicrobiales</taxon>
        <taxon>Verrucomicrobiaceae</taxon>
        <taxon>Roseimicrobium</taxon>
    </lineage>
</organism>
<accession>A0A366H4P4</accession>
<reference evidence="1 2" key="1">
    <citation type="submission" date="2018-06" db="EMBL/GenBank/DDBJ databases">
        <title>Genomic Encyclopedia of Type Strains, Phase IV (KMG-IV): sequencing the most valuable type-strain genomes for metagenomic binning, comparative biology and taxonomic classification.</title>
        <authorList>
            <person name="Goeker M."/>
        </authorList>
    </citation>
    <scope>NUCLEOTIDE SEQUENCE [LARGE SCALE GENOMIC DNA]</scope>
    <source>
        <strain evidence="1 2">DSM 25532</strain>
    </source>
</reference>
<evidence type="ECO:0000313" key="1">
    <source>
        <dbReference type="EMBL" id="RBP36984.1"/>
    </source>
</evidence>
<keyword evidence="2" id="KW-1185">Reference proteome</keyword>
<protein>
    <submittedName>
        <fullName evidence="1">Uncharacterized protein</fullName>
    </submittedName>
</protein>
<proteinExistence type="predicted"/>
<gene>
    <name evidence="1" type="ORF">DES53_115125</name>
</gene>
<dbReference type="EMBL" id="QNRR01000015">
    <property type="protein sequence ID" value="RBP36984.1"/>
    <property type="molecule type" value="Genomic_DNA"/>
</dbReference>
<comment type="caution">
    <text evidence="1">The sequence shown here is derived from an EMBL/GenBank/DDBJ whole genome shotgun (WGS) entry which is preliminary data.</text>
</comment>
<dbReference type="OrthoDB" id="191675at2"/>
<sequence>MSANTVVLQQALALYTRDDSTRTFEEDLAAFIHTGRVYITPTCILLAKAVPSAREYHEPWDTWDAHECDAWLVWLAAGDLAEFFQYVPYPLPWLVWARRGRLRKWPYELARGHILQEQKT</sequence>